<name>B8CA71_THAPS</name>
<keyword evidence="5" id="KW-1185">Reference proteome</keyword>
<accession>B8CA71</accession>
<protein>
    <recommendedName>
        <fullName evidence="3">SAP domain-containing protein</fullName>
    </recommendedName>
</protein>
<dbReference type="OMA" id="YCRRSIN"/>
<sequence length="284" mass="31206">MRNSLSYCRRSINNRSSALTTTTLLLLLVSSHAFVTPPPSHHLTTTQLQQSLSARRINTNYYNPLQHSFHRCTSRRTQPSRNILQMNMATSDTDLEAEVSKMRAKEIREELQSYGISTKSFFEKSELEDALVKARKEGKTPINGVNGAAASSSSASSDKAGSSDSTTSTAFSSRASSGNRLERIQQEMEKCKGMKVGELKKELESYGVSTKSYFEKSEFVRAVAEARVDGVKKGSGASRSSGSGGRQKQPEEPRDPSFRDVVVSKFTGDKRMMLGGAVIDVKAR</sequence>
<feature type="domain" description="SAP" evidence="3">
    <location>
        <begin position="191"/>
        <end position="227"/>
    </location>
</feature>
<evidence type="ECO:0000256" key="2">
    <source>
        <dbReference type="SAM" id="SignalP"/>
    </source>
</evidence>
<dbReference type="InterPro" id="IPR003034">
    <property type="entry name" value="SAP_dom"/>
</dbReference>
<dbReference type="AlphaFoldDB" id="B8CA71"/>
<dbReference type="RefSeq" id="XP_002292994.1">
    <property type="nucleotide sequence ID" value="XM_002292958.1"/>
</dbReference>
<reference evidence="4 5" key="2">
    <citation type="journal article" date="2008" name="Nature">
        <title>The Phaeodactylum genome reveals the evolutionary history of diatom genomes.</title>
        <authorList>
            <person name="Bowler C."/>
            <person name="Allen A.E."/>
            <person name="Badger J.H."/>
            <person name="Grimwood J."/>
            <person name="Jabbari K."/>
            <person name="Kuo A."/>
            <person name="Maheswari U."/>
            <person name="Martens C."/>
            <person name="Maumus F."/>
            <person name="Otillar R.P."/>
            <person name="Rayko E."/>
            <person name="Salamov A."/>
            <person name="Vandepoele K."/>
            <person name="Beszteri B."/>
            <person name="Gruber A."/>
            <person name="Heijde M."/>
            <person name="Katinka M."/>
            <person name="Mock T."/>
            <person name="Valentin K."/>
            <person name="Verret F."/>
            <person name="Berges J.A."/>
            <person name="Brownlee C."/>
            <person name="Cadoret J.P."/>
            <person name="Chiovitti A."/>
            <person name="Choi C.J."/>
            <person name="Coesel S."/>
            <person name="De Martino A."/>
            <person name="Detter J.C."/>
            <person name="Durkin C."/>
            <person name="Falciatore A."/>
            <person name="Fournet J."/>
            <person name="Haruta M."/>
            <person name="Huysman M.J."/>
            <person name="Jenkins B.D."/>
            <person name="Jiroutova K."/>
            <person name="Jorgensen R.E."/>
            <person name="Joubert Y."/>
            <person name="Kaplan A."/>
            <person name="Kroger N."/>
            <person name="Kroth P.G."/>
            <person name="La Roche J."/>
            <person name="Lindquist E."/>
            <person name="Lommer M."/>
            <person name="Martin-Jezequel V."/>
            <person name="Lopez P.J."/>
            <person name="Lucas S."/>
            <person name="Mangogna M."/>
            <person name="McGinnis K."/>
            <person name="Medlin L.K."/>
            <person name="Montsant A."/>
            <person name="Oudot-Le Secq M.P."/>
            <person name="Napoli C."/>
            <person name="Obornik M."/>
            <person name="Parker M.S."/>
            <person name="Petit J.L."/>
            <person name="Porcel B.M."/>
            <person name="Poulsen N."/>
            <person name="Robison M."/>
            <person name="Rychlewski L."/>
            <person name="Rynearson T.A."/>
            <person name="Schmutz J."/>
            <person name="Shapiro H."/>
            <person name="Siaut M."/>
            <person name="Stanley M."/>
            <person name="Sussman M.R."/>
            <person name="Taylor A.R."/>
            <person name="Vardi A."/>
            <person name="von Dassow P."/>
            <person name="Vyverman W."/>
            <person name="Willis A."/>
            <person name="Wyrwicz L.S."/>
            <person name="Rokhsar D.S."/>
            <person name="Weissenbach J."/>
            <person name="Armbrust E.V."/>
            <person name="Green B.R."/>
            <person name="Van de Peer Y."/>
            <person name="Grigoriev I.V."/>
        </authorList>
    </citation>
    <scope>NUCLEOTIDE SEQUENCE [LARGE SCALE GENOMIC DNA]</scope>
    <source>
        <strain evidence="4 5">CCMP1335</strain>
    </source>
</reference>
<dbReference type="PaxDb" id="35128-Thaps24457"/>
<dbReference type="EMBL" id="CM000647">
    <property type="protein sequence ID" value="EED89455.1"/>
    <property type="molecule type" value="Genomic_DNA"/>
</dbReference>
<dbReference type="GeneID" id="7441872"/>
<feature type="region of interest" description="Disordered" evidence="1">
    <location>
        <begin position="140"/>
        <end position="181"/>
    </location>
</feature>
<evidence type="ECO:0000256" key="1">
    <source>
        <dbReference type="SAM" id="MobiDB-lite"/>
    </source>
</evidence>
<feature type="compositionally biased region" description="Low complexity" evidence="1">
    <location>
        <begin position="147"/>
        <end position="178"/>
    </location>
</feature>
<dbReference type="eggNOG" id="ENOG502S4TD">
    <property type="taxonomic scope" value="Eukaryota"/>
</dbReference>
<evidence type="ECO:0000259" key="3">
    <source>
        <dbReference type="SMART" id="SM00513"/>
    </source>
</evidence>
<dbReference type="HOGENOM" id="CLU_981721_0_0_1"/>
<proteinExistence type="predicted"/>
<gene>
    <name evidence="4" type="ORF">THAPSDRAFT_24457</name>
</gene>
<dbReference type="Proteomes" id="UP000001449">
    <property type="component" value="Chromosome 12"/>
</dbReference>
<reference evidence="4 5" key="1">
    <citation type="journal article" date="2004" name="Science">
        <title>The genome of the diatom Thalassiosira pseudonana: ecology, evolution, and metabolism.</title>
        <authorList>
            <person name="Armbrust E.V."/>
            <person name="Berges J.A."/>
            <person name="Bowler C."/>
            <person name="Green B.R."/>
            <person name="Martinez D."/>
            <person name="Putnam N.H."/>
            <person name="Zhou S."/>
            <person name="Allen A.E."/>
            <person name="Apt K.E."/>
            <person name="Bechner M."/>
            <person name="Brzezinski M.A."/>
            <person name="Chaal B.K."/>
            <person name="Chiovitti A."/>
            <person name="Davis A.K."/>
            <person name="Demarest M.S."/>
            <person name="Detter J.C."/>
            <person name="Glavina T."/>
            <person name="Goodstein D."/>
            <person name="Hadi M.Z."/>
            <person name="Hellsten U."/>
            <person name="Hildebrand M."/>
            <person name="Jenkins B.D."/>
            <person name="Jurka J."/>
            <person name="Kapitonov V.V."/>
            <person name="Kroger N."/>
            <person name="Lau W.W."/>
            <person name="Lane T.W."/>
            <person name="Larimer F.W."/>
            <person name="Lippmeier J.C."/>
            <person name="Lucas S."/>
            <person name="Medina M."/>
            <person name="Montsant A."/>
            <person name="Obornik M."/>
            <person name="Parker M.S."/>
            <person name="Palenik B."/>
            <person name="Pazour G.J."/>
            <person name="Richardson P.M."/>
            <person name="Rynearson T.A."/>
            <person name="Saito M.A."/>
            <person name="Schwartz D.C."/>
            <person name="Thamatrakoln K."/>
            <person name="Valentin K."/>
            <person name="Vardi A."/>
            <person name="Wilkerson F.P."/>
            <person name="Rokhsar D.S."/>
        </authorList>
    </citation>
    <scope>NUCLEOTIDE SEQUENCE [LARGE SCALE GENOMIC DNA]</scope>
    <source>
        <strain evidence="4 5">CCMP1335</strain>
    </source>
</reference>
<feature type="signal peptide" evidence="2">
    <location>
        <begin position="1"/>
        <end position="33"/>
    </location>
</feature>
<feature type="region of interest" description="Disordered" evidence="1">
    <location>
        <begin position="229"/>
        <end position="260"/>
    </location>
</feature>
<dbReference type="KEGG" id="tps:THAPSDRAFT_24457"/>
<keyword evidence="2" id="KW-0732">Signal</keyword>
<feature type="domain" description="SAP" evidence="3">
    <location>
        <begin position="99"/>
        <end position="135"/>
    </location>
</feature>
<evidence type="ECO:0000313" key="5">
    <source>
        <dbReference type="Proteomes" id="UP000001449"/>
    </source>
</evidence>
<dbReference type="InParanoid" id="B8CA71"/>
<feature type="compositionally biased region" description="Basic and acidic residues" evidence="1">
    <location>
        <begin position="248"/>
        <end position="258"/>
    </location>
</feature>
<dbReference type="SMART" id="SM00513">
    <property type="entry name" value="SAP"/>
    <property type="match status" value="2"/>
</dbReference>
<organism evidence="4 5">
    <name type="scientific">Thalassiosira pseudonana</name>
    <name type="common">Marine diatom</name>
    <name type="synonym">Cyclotella nana</name>
    <dbReference type="NCBI Taxonomy" id="35128"/>
    <lineage>
        <taxon>Eukaryota</taxon>
        <taxon>Sar</taxon>
        <taxon>Stramenopiles</taxon>
        <taxon>Ochrophyta</taxon>
        <taxon>Bacillariophyta</taxon>
        <taxon>Coscinodiscophyceae</taxon>
        <taxon>Thalassiosirophycidae</taxon>
        <taxon>Thalassiosirales</taxon>
        <taxon>Thalassiosiraceae</taxon>
        <taxon>Thalassiosira</taxon>
    </lineage>
</organism>
<evidence type="ECO:0000313" key="4">
    <source>
        <dbReference type="EMBL" id="EED89455.1"/>
    </source>
</evidence>
<feature type="chain" id="PRO_5002866409" description="SAP domain-containing protein" evidence="2">
    <location>
        <begin position="34"/>
        <end position="284"/>
    </location>
</feature>